<feature type="domain" description="Fibrinogen C-terminal" evidence="2">
    <location>
        <begin position="140"/>
        <end position="203"/>
    </location>
</feature>
<protein>
    <submittedName>
        <fullName evidence="3">Tenascin-X</fullName>
    </submittedName>
</protein>
<feature type="region of interest" description="Disordered" evidence="1">
    <location>
        <begin position="1"/>
        <end position="20"/>
    </location>
</feature>
<evidence type="ECO:0000313" key="3">
    <source>
        <dbReference type="EMBL" id="ROI36359.1"/>
    </source>
</evidence>
<dbReference type="OrthoDB" id="6130531at2759"/>
<dbReference type="Pfam" id="PF00147">
    <property type="entry name" value="Fibrinogen_C"/>
    <property type="match status" value="1"/>
</dbReference>
<sequence>MPVVDGVQNPTKDKPAESSPVKVVITEACVQQESQTDTGNITKVRETELSLNPGSPLVMTHRINLLHGGCTGGCETQMATLRDRVEFLEKEMSVIKKMLPDSPTELKVVNITDTKALLVWKPSQVKVDSYILSYGTTKCDSMKYHNGRPFSTKDKDPNTLSIHCAKAYMGGWWYKNCYKANLNGLYASYSDNKVLHQQMVAFL</sequence>
<keyword evidence="4" id="KW-1185">Reference proteome</keyword>
<organism evidence="3 4">
    <name type="scientific">Anabarilius grahami</name>
    <name type="common">Kanglang fish</name>
    <name type="synonym">Barilius grahami</name>
    <dbReference type="NCBI Taxonomy" id="495550"/>
    <lineage>
        <taxon>Eukaryota</taxon>
        <taxon>Metazoa</taxon>
        <taxon>Chordata</taxon>
        <taxon>Craniata</taxon>
        <taxon>Vertebrata</taxon>
        <taxon>Euteleostomi</taxon>
        <taxon>Actinopterygii</taxon>
        <taxon>Neopterygii</taxon>
        <taxon>Teleostei</taxon>
        <taxon>Ostariophysi</taxon>
        <taxon>Cypriniformes</taxon>
        <taxon>Xenocyprididae</taxon>
        <taxon>Xenocypridinae</taxon>
        <taxon>Xenocypridinae incertae sedis</taxon>
        <taxon>Anabarilius</taxon>
    </lineage>
</organism>
<dbReference type="InterPro" id="IPR050373">
    <property type="entry name" value="Fibrinogen_C-term_domain"/>
</dbReference>
<dbReference type="InterPro" id="IPR020837">
    <property type="entry name" value="Fibrinogen_CS"/>
</dbReference>
<dbReference type="GO" id="GO:0005615">
    <property type="term" value="C:extracellular space"/>
    <property type="evidence" value="ECO:0007669"/>
    <property type="project" value="TreeGrafter"/>
</dbReference>
<dbReference type="AlphaFoldDB" id="A0A3N0XIB4"/>
<dbReference type="SMART" id="SM00186">
    <property type="entry name" value="FBG"/>
    <property type="match status" value="1"/>
</dbReference>
<dbReference type="InterPro" id="IPR036116">
    <property type="entry name" value="FN3_sf"/>
</dbReference>
<evidence type="ECO:0000313" key="4">
    <source>
        <dbReference type="Proteomes" id="UP000281406"/>
    </source>
</evidence>
<gene>
    <name evidence="3" type="ORF">DPX16_11300</name>
</gene>
<dbReference type="PANTHER" id="PTHR19143">
    <property type="entry name" value="FIBRINOGEN/TENASCIN/ANGIOPOEITIN"/>
    <property type="match status" value="1"/>
</dbReference>
<dbReference type="SUPFAM" id="SSF56496">
    <property type="entry name" value="Fibrinogen C-terminal domain-like"/>
    <property type="match status" value="1"/>
</dbReference>
<dbReference type="InterPro" id="IPR002181">
    <property type="entry name" value="Fibrinogen_a/b/g_C_dom"/>
</dbReference>
<dbReference type="CDD" id="cd00063">
    <property type="entry name" value="FN3"/>
    <property type="match status" value="1"/>
</dbReference>
<evidence type="ECO:0000256" key="1">
    <source>
        <dbReference type="SAM" id="MobiDB-lite"/>
    </source>
</evidence>
<dbReference type="PROSITE" id="PS51406">
    <property type="entry name" value="FIBRINOGEN_C_2"/>
    <property type="match status" value="1"/>
</dbReference>
<dbReference type="InterPro" id="IPR003961">
    <property type="entry name" value="FN3_dom"/>
</dbReference>
<proteinExistence type="predicted"/>
<accession>A0A3N0XIB4</accession>
<comment type="caution">
    <text evidence="3">The sequence shown here is derived from an EMBL/GenBank/DDBJ whole genome shotgun (WGS) entry which is preliminary data.</text>
</comment>
<dbReference type="Proteomes" id="UP000281406">
    <property type="component" value="Unassembled WGS sequence"/>
</dbReference>
<dbReference type="EMBL" id="RJVU01072388">
    <property type="protein sequence ID" value="ROI36359.1"/>
    <property type="molecule type" value="Genomic_DNA"/>
</dbReference>
<dbReference type="PANTHER" id="PTHR19143:SF254">
    <property type="entry name" value="TENASCIN-R"/>
    <property type="match status" value="1"/>
</dbReference>
<dbReference type="PROSITE" id="PS00514">
    <property type="entry name" value="FIBRINOGEN_C_1"/>
    <property type="match status" value="1"/>
</dbReference>
<dbReference type="Gene3D" id="4.10.530.10">
    <property type="entry name" value="Gamma-fibrinogen Carboxyl Terminal Fragment, domain 2"/>
    <property type="match status" value="1"/>
</dbReference>
<dbReference type="SUPFAM" id="SSF49265">
    <property type="entry name" value="Fibronectin type III"/>
    <property type="match status" value="1"/>
</dbReference>
<reference evidence="3 4" key="1">
    <citation type="submission" date="2018-10" db="EMBL/GenBank/DDBJ databases">
        <title>Genome assembly for a Yunnan-Guizhou Plateau 3E fish, Anabarilius grahami (Regan), and its evolutionary and genetic applications.</title>
        <authorList>
            <person name="Jiang W."/>
        </authorList>
    </citation>
    <scope>NUCLEOTIDE SEQUENCE [LARGE SCALE GENOMIC DNA]</scope>
    <source>
        <strain evidence="3">AG-KIZ</strain>
        <tissue evidence="3">Muscle</tissue>
    </source>
</reference>
<name>A0A3N0XIB4_ANAGA</name>
<dbReference type="InterPro" id="IPR036056">
    <property type="entry name" value="Fibrinogen-like_C"/>
</dbReference>
<evidence type="ECO:0000259" key="2">
    <source>
        <dbReference type="PROSITE" id="PS51406"/>
    </source>
</evidence>